<evidence type="ECO:0000313" key="2">
    <source>
        <dbReference type="Proteomes" id="UP001055804"/>
    </source>
</evidence>
<dbReference type="AlphaFoldDB" id="A0A9J6PEC1"/>
<sequence>MAFLTRAVAGAAIASALVLPGTARSQDALLDIEIGAFDPVERDDEAVSFRLAWLSGKPLLWKIAPMAGVMATTDGAVYGYGGLHADLFLTDNLFLMPSVAAGLYADGDGKDLGHAVQFRSGAMVGWRFDGGMRVGVSYHHISNAGLGDRNPGVEVLGFSLMLPLY</sequence>
<reference evidence="1" key="1">
    <citation type="submission" date="2022-06" db="EMBL/GenBank/DDBJ databases">
        <title>Isolation and Genomics of Futiania mangrovii gen. nov., sp. nov., a Rare and Metabolically-versatile member in the Class Alphaproteobacteria.</title>
        <authorList>
            <person name="Liu L."/>
            <person name="Huang W.-C."/>
            <person name="Pan J."/>
            <person name="Li J."/>
            <person name="Huang Y."/>
            <person name="Du H."/>
            <person name="Liu Y."/>
            <person name="Li M."/>
        </authorList>
    </citation>
    <scope>NUCLEOTIDE SEQUENCE</scope>
    <source>
        <strain evidence="1">FT118</strain>
    </source>
</reference>
<protein>
    <submittedName>
        <fullName evidence="1">Acyloxyacyl hydrolase</fullName>
    </submittedName>
</protein>
<dbReference type="Gene3D" id="2.40.160.20">
    <property type="match status" value="1"/>
</dbReference>
<comment type="caution">
    <text evidence="1">The sequence shown here is derived from an EMBL/GenBank/DDBJ whole genome shotgun (WGS) entry which is preliminary data.</text>
</comment>
<evidence type="ECO:0000313" key="1">
    <source>
        <dbReference type="EMBL" id="MCP1336176.1"/>
    </source>
</evidence>
<dbReference type="GO" id="GO:0016787">
    <property type="term" value="F:hydrolase activity"/>
    <property type="evidence" value="ECO:0007669"/>
    <property type="project" value="UniProtKB-KW"/>
</dbReference>
<dbReference type="RefSeq" id="WP_269332145.1">
    <property type="nucleotide sequence ID" value="NZ_JAMZFT010000002.1"/>
</dbReference>
<gene>
    <name evidence="1" type="ORF">NJQ99_07145</name>
</gene>
<organism evidence="1 2">
    <name type="scientific">Futiania mangrovi</name>
    <dbReference type="NCBI Taxonomy" id="2959716"/>
    <lineage>
        <taxon>Bacteria</taxon>
        <taxon>Pseudomonadati</taxon>
        <taxon>Pseudomonadota</taxon>
        <taxon>Alphaproteobacteria</taxon>
        <taxon>Futianiales</taxon>
        <taxon>Futianiaceae</taxon>
        <taxon>Futiania</taxon>
    </lineage>
</organism>
<dbReference type="InterPro" id="IPR018550">
    <property type="entry name" value="Lipid-A_deacylase-rel"/>
</dbReference>
<dbReference type="EMBL" id="JAMZFT010000002">
    <property type="protein sequence ID" value="MCP1336176.1"/>
    <property type="molecule type" value="Genomic_DNA"/>
</dbReference>
<name>A0A9J6PEC1_9PROT</name>
<dbReference type="Proteomes" id="UP001055804">
    <property type="component" value="Unassembled WGS sequence"/>
</dbReference>
<proteinExistence type="predicted"/>
<dbReference type="Pfam" id="PF09411">
    <property type="entry name" value="PagL"/>
    <property type="match status" value="1"/>
</dbReference>
<keyword evidence="2" id="KW-1185">Reference proteome</keyword>
<accession>A0A9J6PEC1</accession>
<keyword evidence="1" id="KW-0378">Hydrolase</keyword>